<evidence type="ECO:0000256" key="5">
    <source>
        <dbReference type="SAM" id="MobiDB-lite"/>
    </source>
</evidence>
<dbReference type="Pfam" id="PF02535">
    <property type="entry name" value="Zip"/>
    <property type="match status" value="1"/>
</dbReference>
<keyword evidence="3 6" id="KW-1133">Transmembrane helix</keyword>
<evidence type="ECO:0000256" key="4">
    <source>
        <dbReference type="ARBA" id="ARBA00023136"/>
    </source>
</evidence>
<feature type="transmembrane region" description="Helical" evidence="6">
    <location>
        <begin position="104"/>
        <end position="124"/>
    </location>
</feature>
<feature type="transmembrane region" description="Helical" evidence="6">
    <location>
        <begin position="66"/>
        <end position="89"/>
    </location>
</feature>
<organism evidence="8 9">
    <name type="scientific">Gymnopilus junonius</name>
    <name type="common">Spectacular rustgill mushroom</name>
    <name type="synonym">Gymnopilus spectabilis subsp. junonius</name>
    <dbReference type="NCBI Taxonomy" id="109634"/>
    <lineage>
        <taxon>Eukaryota</taxon>
        <taxon>Fungi</taxon>
        <taxon>Dikarya</taxon>
        <taxon>Basidiomycota</taxon>
        <taxon>Agaricomycotina</taxon>
        <taxon>Agaricomycetes</taxon>
        <taxon>Agaricomycetidae</taxon>
        <taxon>Agaricales</taxon>
        <taxon>Agaricineae</taxon>
        <taxon>Hymenogastraceae</taxon>
        <taxon>Gymnopilus</taxon>
    </lineage>
</organism>
<dbReference type="GO" id="GO:0005385">
    <property type="term" value="F:zinc ion transmembrane transporter activity"/>
    <property type="evidence" value="ECO:0007669"/>
    <property type="project" value="TreeGrafter"/>
</dbReference>
<evidence type="ECO:0000313" key="8">
    <source>
        <dbReference type="EMBL" id="KAF8875079.1"/>
    </source>
</evidence>
<keyword evidence="7" id="KW-0732">Signal</keyword>
<dbReference type="OrthoDB" id="448280at2759"/>
<accession>A0A9P5TH02</accession>
<dbReference type="PANTHER" id="PTHR11040:SF44">
    <property type="entry name" value="PROTEIN ZNTC-RELATED"/>
    <property type="match status" value="1"/>
</dbReference>
<feature type="transmembrane region" description="Helical" evidence="6">
    <location>
        <begin position="201"/>
        <end position="220"/>
    </location>
</feature>
<keyword evidence="2 6" id="KW-0812">Transmembrane</keyword>
<feature type="chain" id="PRO_5040273246" evidence="7">
    <location>
        <begin position="20"/>
        <end position="221"/>
    </location>
</feature>
<gene>
    <name evidence="8" type="ORF">CPB84DRAFT_554364</name>
</gene>
<evidence type="ECO:0000256" key="2">
    <source>
        <dbReference type="ARBA" id="ARBA00022692"/>
    </source>
</evidence>
<dbReference type="Proteomes" id="UP000724874">
    <property type="component" value="Unassembled WGS sequence"/>
</dbReference>
<comment type="subcellular location">
    <subcellularLocation>
        <location evidence="1">Membrane</location>
        <topology evidence="1">Multi-pass membrane protein</topology>
    </subcellularLocation>
</comment>
<evidence type="ECO:0000256" key="7">
    <source>
        <dbReference type="SAM" id="SignalP"/>
    </source>
</evidence>
<feature type="region of interest" description="Disordered" evidence="5">
    <location>
        <begin position="142"/>
        <end position="192"/>
    </location>
</feature>
<feature type="signal peptide" evidence="7">
    <location>
        <begin position="1"/>
        <end position="19"/>
    </location>
</feature>
<name>A0A9P5TH02_GYMJU</name>
<comment type="caution">
    <text evidence="8">The sequence shown here is derived from an EMBL/GenBank/DDBJ whole genome shotgun (WGS) entry which is preliminary data.</text>
</comment>
<proteinExistence type="predicted"/>
<evidence type="ECO:0000313" key="9">
    <source>
        <dbReference type="Proteomes" id="UP000724874"/>
    </source>
</evidence>
<keyword evidence="4 6" id="KW-0472">Membrane</keyword>
<dbReference type="AlphaFoldDB" id="A0A9P5TH02"/>
<dbReference type="PANTHER" id="PTHR11040">
    <property type="entry name" value="ZINC/IRON TRANSPORTER"/>
    <property type="match status" value="1"/>
</dbReference>
<protein>
    <submittedName>
        <fullName evidence="8">Zinc/iron permease</fullName>
    </submittedName>
</protein>
<evidence type="ECO:0000256" key="1">
    <source>
        <dbReference type="ARBA" id="ARBA00004141"/>
    </source>
</evidence>
<evidence type="ECO:0000256" key="6">
    <source>
        <dbReference type="SAM" id="Phobius"/>
    </source>
</evidence>
<dbReference type="EMBL" id="JADNYJ010000202">
    <property type="protein sequence ID" value="KAF8875079.1"/>
    <property type="molecule type" value="Genomic_DNA"/>
</dbReference>
<sequence length="221" mass="23410">MGIMIHSFVIGLTLSVTNGSDFTSLTTAIIFHQLFEGLSLGIRIAALPPAHPKTANRWGLSSLRWLAPTLSVLFGITTPAGMALGMAVWQDRRGNAGDMVRERAWMLLIQGIMSAVSAGMLIYAATIEMIAGDFVYGDVDGHHHHHHQHAEESDDELPAEPEMGAQEGGGGHVGSSRARVEDGGDAGGARTPEKSSVVKRILALFSLFAGAAMMVLIALGE</sequence>
<keyword evidence="9" id="KW-1185">Reference proteome</keyword>
<reference evidence="8" key="1">
    <citation type="submission" date="2020-11" db="EMBL/GenBank/DDBJ databases">
        <authorList>
            <consortium name="DOE Joint Genome Institute"/>
            <person name="Ahrendt S."/>
            <person name="Riley R."/>
            <person name="Andreopoulos W."/>
            <person name="LaButti K."/>
            <person name="Pangilinan J."/>
            <person name="Ruiz-duenas F.J."/>
            <person name="Barrasa J.M."/>
            <person name="Sanchez-Garcia M."/>
            <person name="Camarero S."/>
            <person name="Miyauchi S."/>
            <person name="Serrano A."/>
            <person name="Linde D."/>
            <person name="Babiker R."/>
            <person name="Drula E."/>
            <person name="Ayuso-Fernandez I."/>
            <person name="Pacheco R."/>
            <person name="Padilla G."/>
            <person name="Ferreira P."/>
            <person name="Barriuso J."/>
            <person name="Kellner H."/>
            <person name="Castanera R."/>
            <person name="Alfaro M."/>
            <person name="Ramirez L."/>
            <person name="Pisabarro A.G."/>
            <person name="Kuo A."/>
            <person name="Tritt A."/>
            <person name="Lipzen A."/>
            <person name="He G."/>
            <person name="Yan M."/>
            <person name="Ng V."/>
            <person name="Cullen D."/>
            <person name="Martin F."/>
            <person name="Rosso M.-N."/>
            <person name="Henrissat B."/>
            <person name="Hibbett D."/>
            <person name="Martinez A.T."/>
            <person name="Grigoriev I.V."/>
        </authorList>
    </citation>
    <scope>NUCLEOTIDE SEQUENCE</scope>
    <source>
        <strain evidence="8">AH 44721</strain>
    </source>
</reference>
<evidence type="ECO:0000256" key="3">
    <source>
        <dbReference type="ARBA" id="ARBA00022989"/>
    </source>
</evidence>
<dbReference type="GO" id="GO:0005886">
    <property type="term" value="C:plasma membrane"/>
    <property type="evidence" value="ECO:0007669"/>
    <property type="project" value="TreeGrafter"/>
</dbReference>
<dbReference type="InterPro" id="IPR003689">
    <property type="entry name" value="ZIP"/>
</dbReference>